<dbReference type="PATRIC" id="fig|941280.3.peg.3573"/>
<dbReference type="EMBL" id="CP015085">
    <property type="protein sequence ID" value="ANK04862.1"/>
    <property type="molecule type" value="Genomic_DNA"/>
</dbReference>
<sequence>MIVDKIRYFNMGNYTSALLLLARLMLACLYMISGVPKLLSFTGTIDKMASLGLIFPAITAAIVVLVEIVGALMIVFGFFTRPVSIILCLYTVLASFLGHAFWTMPAELAHGNMIHFYKNICISGGFLALVVSGPGRISVDRR</sequence>
<feature type="transmembrane region" description="Helical" evidence="7">
    <location>
        <begin position="83"/>
        <end position="102"/>
    </location>
</feature>
<keyword evidence="3" id="KW-1003">Cell membrane</keyword>
<proteinExistence type="inferred from homology"/>
<comment type="subcellular location">
    <subcellularLocation>
        <location evidence="1">Cell membrane</location>
        <topology evidence="1">Multi-pass membrane protein</topology>
    </subcellularLocation>
</comment>
<protein>
    <submittedName>
        <fullName evidence="8">YphA</fullName>
    </submittedName>
</protein>
<evidence type="ECO:0000256" key="5">
    <source>
        <dbReference type="ARBA" id="ARBA00022989"/>
    </source>
</evidence>
<keyword evidence="4 7" id="KW-0812">Transmembrane</keyword>
<dbReference type="PANTHER" id="PTHR33452">
    <property type="entry name" value="OXIDOREDUCTASE CATD-RELATED"/>
    <property type="match status" value="1"/>
</dbReference>
<evidence type="ECO:0000313" key="9">
    <source>
        <dbReference type="Proteomes" id="UP000183316"/>
    </source>
</evidence>
<evidence type="ECO:0000256" key="7">
    <source>
        <dbReference type="SAM" id="Phobius"/>
    </source>
</evidence>
<dbReference type="Pfam" id="PF07681">
    <property type="entry name" value="DoxX"/>
    <property type="match status" value="1"/>
</dbReference>
<evidence type="ECO:0000256" key="2">
    <source>
        <dbReference type="ARBA" id="ARBA00006679"/>
    </source>
</evidence>
<dbReference type="PANTHER" id="PTHR33452:SF1">
    <property type="entry name" value="INNER MEMBRANE PROTEIN YPHA-RELATED"/>
    <property type="match status" value="1"/>
</dbReference>
<dbReference type="Proteomes" id="UP000183316">
    <property type="component" value="Chromosome"/>
</dbReference>
<dbReference type="AlphaFoldDB" id="A0A192CGJ8"/>
<accession>A0A192CGJ8</accession>
<keyword evidence="6 7" id="KW-0472">Membrane</keyword>
<organism evidence="8 9">
    <name type="scientific">Escherichia coli O25b:H4</name>
    <dbReference type="NCBI Taxonomy" id="941280"/>
    <lineage>
        <taxon>Bacteria</taxon>
        <taxon>Pseudomonadati</taxon>
        <taxon>Pseudomonadota</taxon>
        <taxon>Gammaproteobacteria</taxon>
        <taxon>Enterobacterales</taxon>
        <taxon>Enterobacteriaceae</taxon>
        <taxon>Escherichia</taxon>
    </lineage>
</organism>
<keyword evidence="5 7" id="KW-1133">Transmembrane helix</keyword>
<reference evidence="8 9" key="1">
    <citation type="submission" date="2016-03" db="EMBL/GenBank/DDBJ databases">
        <title>Genome Sequence and Comparative Pathogenic Determinants of Uropathogenic Escherichia coli O25b:H4, a Clinical Isolate from Saudi Arabia.</title>
        <authorList>
            <person name="Alyamani E.A.J."/>
            <person name="Khiyami M.A."/>
            <person name="Booq R.Y."/>
            <person name="Bahwerth F.S."/>
            <person name="Vaisvil B."/>
            <person name="Schmitt D.P."/>
            <person name="Kapatral V."/>
        </authorList>
    </citation>
    <scope>NUCLEOTIDE SEQUENCE [LARGE SCALE GENOMIC DNA]</scope>
    <source>
        <strain evidence="8 9">O25b:H4</strain>
    </source>
</reference>
<feature type="transmembrane region" description="Helical" evidence="7">
    <location>
        <begin position="53"/>
        <end position="76"/>
    </location>
</feature>
<name>A0A192CGJ8_ECO25</name>
<gene>
    <name evidence="8" type="ORF">WLH_03601</name>
</gene>
<evidence type="ECO:0000256" key="4">
    <source>
        <dbReference type="ARBA" id="ARBA00022692"/>
    </source>
</evidence>
<dbReference type="InterPro" id="IPR032808">
    <property type="entry name" value="DoxX"/>
</dbReference>
<feature type="transmembrane region" description="Helical" evidence="7">
    <location>
        <begin position="114"/>
        <end position="132"/>
    </location>
</feature>
<evidence type="ECO:0000256" key="6">
    <source>
        <dbReference type="ARBA" id="ARBA00023136"/>
    </source>
</evidence>
<evidence type="ECO:0000313" key="8">
    <source>
        <dbReference type="EMBL" id="ANK04862.1"/>
    </source>
</evidence>
<evidence type="ECO:0000256" key="3">
    <source>
        <dbReference type="ARBA" id="ARBA00022475"/>
    </source>
</evidence>
<comment type="similarity">
    <text evidence="2">Belongs to the DoxX family.</text>
</comment>
<dbReference type="InterPro" id="IPR051907">
    <property type="entry name" value="DoxX-like_oxidoreductase"/>
</dbReference>
<dbReference type="GO" id="GO:0005886">
    <property type="term" value="C:plasma membrane"/>
    <property type="evidence" value="ECO:0007669"/>
    <property type="project" value="UniProtKB-SubCell"/>
</dbReference>
<feature type="transmembrane region" description="Helical" evidence="7">
    <location>
        <begin position="12"/>
        <end position="33"/>
    </location>
</feature>
<evidence type="ECO:0000256" key="1">
    <source>
        <dbReference type="ARBA" id="ARBA00004651"/>
    </source>
</evidence>